<sequence length="366" mass="39898">MRKPIITQPVATNVITGFLGVGKTTLIKYLLANKPANQVWAVLVNEFGEVGIDASFIGKQSGKVQIKEVAGGCICCAAGVPIQVAVNQLLAQAKPDRLLIEPTGLGHPKAIIDTLSQPHYQQVIALKSTICLVDARKVSDNRYRESDIFKQQLAVADLILVTKGDLAADEDLAQLHTFLAQQSISAPVQAINLTREQESQTPALFNRLAGQVLDCDRESVGAQSPTKAPVNSPDSSPSLFSVSPLSPLSSISVPSMPPTIVFDELGIYRNDNQHEGIYSAGWVFDCHYEFDFEAIVAWVKRQDCLRLKALLICDEGIATLNYVDQQLQVVELDDALDSRIELISRQPITISATEQQLLSLAKRDIV</sequence>
<reference evidence="2 3" key="1">
    <citation type="submission" date="2021-05" db="EMBL/GenBank/DDBJ databases">
        <title>Molecular characterization for Shewanella algae harboring chromosomal blaOXA-55-like strains isolated from clinical and environment sample.</title>
        <authorList>
            <person name="Ohama Y."/>
            <person name="Aoki K."/>
            <person name="Harada S."/>
            <person name="Moriya K."/>
            <person name="Ishii Y."/>
            <person name="Tateda K."/>
        </authorList>
    </citation>
    <scope>NUCLEOTIDE SEQUENCE [LARGE SCALE GENOMIC DNA]</scope>
    <source>
        <strain evidence="2 3">LMG 23746</strain>
    </source>
</reference>
<proteinExistence type="predicted"/>
<evidence type="ECO:0000259" key="1">
    <source>
        <dbReference type="Pfam" id="PF02492"/>
    </source>
</evidence>
<gene>
    <name evidence="2" type="ORF">TUM4630_03110</name>
</gene>
<feature type="domain" description="CobW/HypB/UreG nucleotide-binding" evidence="1">
    <location>
        <begin position="13"/>
        <end position="187"/>
    </location>
</feature>
<accession>A0ABQ4P4D4</accession>
<dbReference type="InterPro" id="IPR003495">
    <property type="entry name" value="CobW/HypB/UreG_nucleotide-bd"/>
</dbReference>
<dbReference type="PANTHER" id="PTHR13748:SF46">
    <property type="entry name" value="ZINC CHAPERONE YEIR"/>
    <property type="match status" value="1"/>
</dbReference>
<dbReference type="CDD" id="cd03112">
    <property type="entry name" value="CobW-like"/>
    <property type="match status" value="1"/>
</dbReference>
<dbReference type="PANTHER" id="PTHR13748">
    <property type="entry name" value="COBW-RELATED"/>
    <property type="match status" value="1"/>
</dbReference>
<keyword evidence="3" id="KW-1185">Reference proteome</keyword>
<name>A0ABQ4P4D4_9GAMM</name>
<dbReference type="InterPro" id="IPR051316">
    <property type="entry name" value="Zinc-reg_GTPase_activator"/>
</dbReference>
<dbReference type="InterPro" id="IPR027417">
    <property type="entry name" value="P-loop_NTPase"/>
</dbReference>
<dbReference type="Proteomes" id="UP000761574">
    <property type="component" value="Unassembled WGS sequence"/>
</dbReference>
<protein>
    <submittedName>
        <fullName evidence="2">Cobalamin biosynthesis protein CobW</fullName>
    </submittedName>
</protein>
<organism evidence="2 3">
    <name type="scientific">Shewanella algidipiscicola</name>
    <dbReference type="NCBI Taxonomy" id="614070"/>
    <lineage>
        <taxon>Bacteria</taxon>
        <taxon>Pseudomonadati</taxon>
        <taxon>Pseudomonadota</taxon>
        <taxon>Gammaproteobacteria</taxon>
        <taxon>Alteromonadales</taxon>
        <taxon>Shewanellaceae</taxon>
        <taxon>Shewanella</taxon>
    </lineage>
</organism>
<comment type="caution">
    <text evidence="2">The sequence shown here is derived from an EMBL/GenBank/DDBJ whole genome shotgun (WGS) entry which is preliminary data.</text>
</comment>
<dbReference type="SUPFAM" id="SSF52540">
    <property type="entry name" value="P-loop containing nucleoside triphosphate hydrolases"/>
    <property type="match status" value="1"/>
</dbReference>
<evidence type="ECO:0000313" key="3">
    <source>
        <dbReference type="Proteomes" id="UP000761574"/>
    </source>
</evidence>
<evidence type="ECO:0000313" key="2">
    <source>
        <dbReference type="EMBL" id="GIU42348.1"/>
    </source>
</evidence>
<dbReference type="Pfam" id="PF02492">
    <property type="entry name" value="cobW"/>
    <property type="match status" value="1"/>
</dbReference>
<dbReference type="Gene3D" id="3.40.50.300">
    <property type="entry name" value="P-loop containing nucleotide triphosphate hydrolases"/>
    <property type="match status" value="1"/>
</dbReference>
<dbReference type="EMBL" id="BPFB01000003">
    <property type="protein sequence ID" value="GIU42348.1"/>
    <property type="molecule type" value="Genomic_DNA"/>
</dbReference>